<accession>A0ABM8ZQE6</accession>
<comment type="caution">
    <text evidence="3">The sequence shown here is derived from an EMBL/GenBank/DDBJ whole genome shotgun (WGS) entry which is preliminary data.</text>
</comment>
<gene>
    <name evidence="3" type="ORF">VST7929_00359</name>
</gene>
<organism evidence="3 4">
    <name type="scientific">Vibrio stylophorae</name>
    <dbReference type="NCBI Taxonomy" id="659351"/>
    <lineage>
        <taxon>Bacteria</taxon>
        <taxon>Pseudomonadati</taxon>
        <taxon>Pseudomonadota</taxon>
        <taxon>Gammaproteobacteria</taxon>
        <taxon>Vibrionales</taxon>
        <taxon>Vibrionaceae</taxon>
        <taxon>Vibrio</taxon>
    </lineage>
</organism>
<evidence type="ECO:0000256" key="1">
    <source>
        <dbReference type="SAM" id="SignalP"/>
    </source>
</evidence>
<evidence type="ECO:0000313" key="3">
    <source>
        <dbReference type="EMBL" id="CAH0532529.1"/>
    </source>
</evidence>
<name>A0ABM8ZQE6_9VIBR</name>
<dbReference type="PANTHER" id="PTHR46361:SF3">
    <property type="entry name" value="ELECTRON CARRIER_ PROTEIN DISULFIDE OXIDOREDUCTASE"/>
    <property type="match status" value="1"/>
</dbReference>
<dbReference type="RefSeq" id="WP_237464459.1">
    <property type="nucleotide sequence ID" value="NZ_CAKLDI010000001.1"/>
</dbReference>
<dbReference type="Proteomes" id="UP000838672">
    <property type="component" value="Unassembled WGS sequence"/>
</dbReference>
<dbReference type="Pfam" id="PF04784">
    <property type="entry name" value="DUF547"/>
    <property type="match status" value="1"/>
</dbReference>
<dbReference type="InterPro" id="IPR006869">
    <property type="entry name" value="DUF547"/>
</dbReference>
<dbReference type="EMBL" id="CAKLDI010000001">
    <property type="protein sequence ID" value="CAH0532529.1"/>
    <property type="molecule type" value="Genomic_DNA"/>
</dbReference>
<feature type="domain" description="DUF547" evidence="2">
    <location>
        <begin position="86"/>
        <end position="197"/>
    </location>
</feature>
<keyword evidence="1" id="KW-0732">Signal</keyword>
<feature type="signal peptide" evidence="1">
    <location>
        <begin position="1"/>
        <end position="18"/>
    </location>
</feature>
<sequence>MRIGLAILFYGFSALALAAPKADLWSFWQPYQANSTQRVDHQAWQQILNDYLVISPQQHNVNYQSLSQHRAALDRYITRLSQIDPRTLNRNQQFAYWVNLYNALTVQLILDHYPVSSIRKIGPWYKAGPWDEKIITIAGQKLTLNDIEHRILRPIWRDPRIHYVVNCASLGCPDLPAKALNADTLNEQLEHAASRFINSNKGVELQNNQLQLSQIYDWYGSDFGDRAALLAHLAQYNPQLASTLLQWSGKINYDYNWQLNDGSLSQ</sequence>
<dbReference type="PANTHER" id="PTHR46361">
    <property type="entry name" value="ELECTRON CARRIER/ PROTEIN DISULFIDE OXIDOREDUCTASE"/>
    <property type="match status" value="1"/>
</dbReference>
<reference evidence="3" key="1">
    <citation type="submission" date="2021-11" db="EMBL/GenBank/DDBJ databases">
        <authorList>
            <person name="Rodrigo-Torres L."/>
            <person name="Arahal R. D."/>
            <person name="Lucena T."/>
        </authorList>
    </citation>
    <scope>NUCLEOTIDE SEQUENCE</scope>
    <source>
        <strain evidence="3">CECT 7929</strain>
    </source>
</reference>
<protein>
    <recommendedName>
        <fullName evidence="2">DUF547 domain-containing protein</fullName>
    </recommendedName>
</protein>
<evidence type="ECO:0000313" key="4">
    <source>
        <dbReference type="Proteomes" id="UP000838672"/>
    </source>
</evidence>
<evidence type="ECO:0000259" key="2">
    <source>
        <dbReference type="Pfam" id="PF04784"/>
    </source>
</evidence>
<proteinExistence type="predicted"/>
<keyword evidence="4" id="KW-1185">Reference proteome</keyword>
<feature type="chain" id="PRO_5046532572" description="DUF547 domain-containing protein" evidence="1">
    <location>
        <begin position="19"/>
        <end position="266"/>
    </location>
</feature>